<reference evidence="3 4" key="2">
    <citation type="submission" date="2024-07" db="EMBL/GenBank/DDBJ databases">
        <authorList>
            <person name="Akdeniz Z."/>
        </authorList>
    </citation>
    <scope>NUCLEOTIDE SEQUENCE [LARGE SCALE GENOMIC DNA]</scope>
</reference>
<comment type="caution">
    <text evidence="2">The sequence shown here is derived from an EMBL/GenBank/DDBJ whole genome shotgun (WGS) entry which is preliminary data.</text>
</comment>
<sequence>MKYLICSKFPSISLTILIMISLSYAYGRGFQWPLQSKVVCEQFNQFQYIMLVGVLIILSSLILLELFLLLRLHKLGELGDYLAFTMIKLRISFASTPITFRQGLVDNIAHSAQLCSVRSINKVHKSLQIL</sequence>
<dbReference type="EMBL" id="CATOUU010000662">
    <property type="protein sequence ID" value="CAI9939182.1"/>
    <property type="molecule type" value="Genomic_DNA"/>
</dbReference>
<dbReference type="Proteomes" id="UP001642409">
    <property type="component" value="Unassembled WGS sequence"/>
</dbReference>
<dbReference type="EMBL" id="CAXDID020000407">
    <property type="protein sequence ID" value="CAL6088311.1"/>
    <property type="molecule type" value="Genomic_DNA"/>
</dbReference>
<accession>A0AA86PQB9</accession>
<keyword evidence="1" id="KW-0472">Membrane</keyword>
<evidence type="ECO:0000313" key="3">
    <source>
        <dbReference type="EMBL" id="CAL6088311.1"/>
    </source>
</evidence>
<evidence type="ECO:0000256" key="1">
    <source>
        <dbReference type="SAM" id="Phobius"/>
    </source>
</evidence>
<dbReference type="AlphaFoldDB" id="A0AA86PQB9"/>
<protein>
    <submittedName>
        <fullName evidence="3">Hypothetical_protein</fullName>
    </submittedName>
</protein>
<evidence type="ECO:0000313" key="2">
    <source>
        <dbReference type="EMBL" id="CAI9939182.1"/>
    </source>
</evidence>
<feature type="transmembrane region" description="Helical" evidence="1">
    <location>
        <begin position="9"/>
        <end position="26"/>
    </location>
</feature>
<proteinExistence type="predicted"/>
<reference evidence="2" key="1">
    <citation type="submission" date="2023-06" db="EMBL/GenBank/DDBJ databases">
        <authorList>
            <person name="Kurt Z."/>
        </authorList>
    </citation>
    <scope>NUCLEOTIDE SEQUENCE</scope>
</reference>
<organism evidence="2">
    <name type="scientific">Hexamita inflata</name>
    <dbReference type="NCBI Taxonomy" id="28002"/>
    <lineage>
        <taxon>Eukaryota</taxon>
        <taxon>Metamonada</taxon>
        <taxon>Diplomonadida</taxon>
        <taxon>Hexamitidae</taxon>
        <taxon>Hexamitinae</taxon>
        <taxon>Hexamita</taxon>
    </lineage>
</organism>
<gene>
    <name evidence="2" type="ORF">HINF_LOCUS26827</name>
    <name evidence="3" type="ORF">HINF_LOCUS64065</name>
</gene>
<name>A0AA86PQB9_9EUKA</name>
<keyword evidence="1" id="KW-0812">Transmembrane</keyword>
<keyword evidence="4" id="KW-1185">Reference proteome</keyword>
<feature type="transmembrane region" description="Helical" evidence="1">
    <location>
        <begin position="46"/>
        <end position="70"/>
    </location>
</feature>
<evidence type="ECO:0000313" key="4">
    <source>
        <dbReference type="Proteomes" id="UP001642409"/>
    </source>
</evidence>
<keyword evidence="1" id="KW-1133">Transmembrane helix</keyword>